<sequence>MKREVGENPARSRHCETAFVYAVSQETCLFVFAPAPSRKGTASSGVPLDVVQPEQPAPLRRKKSHRGFLVGIERKISK</sequence>
<dbReference type="Proteomes" id="UP000036834">
    <property type="component" value="Unassembled WGS sequence"/>
</dbReference>
<dbReference type="AlphaFoldDB" id="A0A0K9YUJ3"/>
<protein>
    <submittedName>
        <fullName evidence="2">Uncharacterized protein</fullName>
    </submittedName>
</protein>
<evidence type="ECO:0000313" key="3">
    <source>
        <dbReference type="Proteomes" id="UP000036834"/>
    </source>
</evidence>
<feature type="region of interest" description="Disordered" evidence="1">
    <location>
        <begin position="39"/>
        <end position="64"/>
    </location>
</feature>
<reference evidence="3" key="1">
    <citation type="submission" date="2015-07" db="EMBL/GenBank/DDBJ databases">
        <title>Genome sequencing project for genomic taxonomy and phylogenomics of Bacillus-like bacteria.</title>
        <authorList>
            <person name="Liu B."/>
            <person name="Wang J."/>
            <person name="Zhu Y."/>
            <person name="Liu G."/>
            <person name="Chen Q."/>
            <person name="Chen Z."/>
            <person name="Lan J."/>
            <person name="Che J."/>
            <person name="Ge C."/>
            <person name="Shi H."/>
            <person name="Pan Z."/>
            <person name="Liu X."/>
        </authorList>
    </citation>
    <scope>NUCLEOTIDE SEQUENCE [LARGE SCALE GENOMIC DNA]</scope>
    <source>
        <strain evidence="3">DSM 9887</strain>
    </source>
</reference>
<organism evidence="2 3">
    <name type="scientific">Brevibacillus reuszeri</name>
    <dbReference type="NCBI Taxonomy" id="54915"/>
    <lineage>
        <taxon>Bacteria</taxon>
        <taxon>Bacillati</taxon>
        <taxon>Bacillota</taxon>
        <taxon>Bacilli</taxon>
        <taxon>Bacillales</taxon>
        <taxon>Paenibacillaceae</taxon>
        <taxon>Brevibacillus</taxon>
    </lineage>
</organism>
<evidence type="ECO:0000313" key="2">
    <source>
        <dbReference type="EMBL" id="KNB72373.1"/>
    </source>
</evidence>
<dbReference type="STRING" id="54915.ADS79_10840"/>
<dbReference type="PATRIC" id="fig|54915.3.peg.1124"/>
<accession>A0A0K9YUJ3</accession>
<name>A0A0K9YUJ3_9BACL</name>
<dbReference type="EMBL" id="LGIQ01000007">
    <property type="protein sequence ID" value="KNB72373.1"/>
    <property type="molecule type" value="Genomic_DNA"/>
</dbReference>
<comment type="caution">
    <text evidence="2">The sequence shown here is derived from an EMBL/GenBank/DDBJ whole genome shotgun (WGS) entry which is preliminary data.</text>
</comment>
<evidence type="ECO:0000256" key="1">
    <source>
        <dbReference type="SAM" id="MobiDB-lite"/>
    </source>
</evidence>
<proteinExistence type="predicted"/>
<gene>
    <name evidence="2" type="ORF">ADS79_10840</name>
</gene>